<dbReference type="AlphaFoldDB" id="A0A7C8JE49"/>
<evidence type="ECO:0000313" key="3">
    <source>
        <dbReference type="EMBL" id="KAF3105930.1"/>
    </source>
</evidence>
<accession>A0A7C8JE49</accession>
<evidence type="ECO:0000313" key="4">
    <source>
        <dbReference type="Proteomes" id="UP000475325"/>
    </source>
</evidence>
<feature type="chain" id="PRO_5028975656" evidence="2">
    <location>
        <begin position="28"/>
        <end position="497"/>
    </location>
</feature>
<keyword evidence="2" id="KW-0732">Signal</keyword>
<evidence type="ECO:0000256" key="1">
    <source>
        <dbReference type="SAM" id="MobiDB-lite"/>
    </source>
</evidence>
<feature type="region of interest" description="Disordered" evidence="1">
    <location>
        <begin position="124"/>
        <end position="167"/>
    </location>
</feature>
<comment type="caution">
    <text evidence="3">The sequence shown here is derived from an EMBL/GenBank/DDBJ whole genome shotgun (WGS) entry which is preliminary data.</text>
</comment>
<dbReference type="EMBL" id="WIQW01000013">
    <property type="protein sequence ID" value="KAF3105930.1"/>
    <property type="molecule type" value="Genomic_DNA"/>
</dbReference>
<protein>
    <submittedName>
        <fullName evidence="3">Uncharacterized protein</fullName>
    </submittedName>
</protein>
<organism evidence="3 4">
    <name type="scientific">Orbilia oligospora</name>
    <name type="common">Nematode-trapping fungus</name>
    <name type="synonym">Arthrobotrys oligospora</name>
    <dbReference type="NCBI Taxonomy" id="2813651"/>
    <lineage>
        <taxon>Eukaryota</taxon>
        <taxon>Fungi</taxon>
        <taxon>Dikarya</taxon>
        <taxon>Ascomycota</taxon>
        <taxon>Pezizomycotina</taxon>
        <taxon>Orbiliomycetes</taxon>
        <taxon>Orbiliales</taxon>
        <taxon>Orbiliaceae</taxon>
        <taxon>Orbilia</taxon>
    </lineage>
</organism>
<gene>
    <name evidence="3" type="ORF">TWF102_001833</name>
</gene>
<name>A0A7C8JE49_ORBOL</name>
<dbReference type="Proteomes" id="UP000475325">
    <property type="component" value="Unassembled WGS sequence"/>
</dbReference>
<reference evidence="3 4" key="1">
    <citation type="submission" date="2019-06" db="EMBL/GenBank/DDBJ databases">
        <authorList>
            <person name="Palmer J.M."/>
        </authorList>
    </citation>
    <scope>NUCLEOTIDE SEQUENCE [LARGE SCALE GENOMIC DNA]</scope>
    <source>
        <strain evidence="3 4">TWF102</strain>
    </source>
</reference>
<evidence type="ECO:0000256" key="2">
    <source>
        <dbReference type="SAM" id="SignalP"/>
    </source>
</evidence>
<sequence length="497" mass="56413">MLLQRRGLFIALGIVLSGFRTIIPAEAVPDAAGYDTVLASTIEKYEKNNKAALKDVLSALNDLDDGYLLKYRFGWRENEAGRLKKAQESGNHWELTEFARKGPSYQDLIDRLWIEMAKLLSKVPTPRPSDPGRDTGMMDSYRDPPPQPPSDHAAGRESQSSTPLPVSTNEDKVVAFNNIVRFMGFAIDFAFIKADLAPKFFRFQGRSVDIQQLSILKELANFLDSKWGRGSPFSISRSDVYKFTRYLYSIPDDIEHTDRSASDSEDDEYWGYEPLLPTRYEFQPSGLAEFRTGLSLLNHAVSQLPGYWARAVEQRFTGGIPLNHPDVVIARDLAGQIQEFLEFYAEGLSTLLVRVEKLPPLTTRWVEPTHEQVKWWRKQGLSDSMLEENEDFFKDLKIPDMNIEDGEQGDILEEASVTEYLPSPANEIEAEFDFQPLTNPNQNQIVQEIDPGIWNPADDELLDFGDFENANLESFVTELNFGDTVPAWDPNDLEPPE</sequence>
<proteinExistence type="predicted"/>
<feature type="compositionally biased region" description="Polar residues" evidence="1">
    <location>
        <begin position="157"/>
        <end position="167"/>
    </location>
</feature>
<feature type="signal peptide" evidence="2">
    <location>
        <begin position="1"/>
        <end position="27"/>
    </location>
</feature>